<feature type="region of interest" description="Disordered" evidence="1">
    <location>
        <begin position="1"/>
        <end position="98"/>
    </location>
</feature>
<proteinExistence type="predicted"/>
<evidence type="ECO:0000256" key="1">
    <source>
        <dbReference type="SAM" id="MobiDB-lite"/>
    </source>
</evidence>
<sequence length="98" mass="10496">MPNSSCSTPAPHQEEGEGTRDSMAATTMVTSPAAGPLTAKREGLRAVTTKAADDAGQQADEGQAAGRAMPRHSGRRQGRRRCRRESPDETYSWGVLLR</sequence>
<comment type="caution">
    <text evidence="2">The sequence shown here is derived from an EMBL/GenBank/DDBJ whole genome shotgun (WGS) entry which is preliminary data.</text>
</comment>
<dbReference type="Proteomes" id="UP000664267">
    <property type="component" value="Unassembled WGS sequence"/>
</dbReference>
<accession>A0A939NR35</accession>
<feature type="compositionally biased region" description="Basic residues" evidence="1">
    <location>
        <begin position="69"/>
        <end position="83"/>
    </location>
</feature>
<protein>
    <submittedName>
        <fullName evidence="2">Uncharacterized protein</fullName>
    </submittedName>
</protein>
<reference evidence="2" key="1">
    <citation type="submission" date="2021-03" db="EMBL/GenBank/DDBJ databases">
        <title>Molecular epidemiology and mechanisms of colistin and carbapenem resistance in Enterobacteriaceae from clinical isolates, the environment and porcine samples in Pretoria, South Africa.</title>
        <authorList>
            <person name="Bogoshi D."/>
            <person name="Mbelle N.M."/>
            <person name="Naidoo V."/>
            <person name="Osei Sekyere J."/>
        </authorList>
    </citation>
    <scope>NUCLEOTIDE SEQUENCE</scope>
    <source>
        <strain evidence="2">C029</strain>
    </source>
</reference>
<name>A0A939NR35_KLEPN</name>
<evidence type="ECO:0000313" key="3">
    <source>
        <dbReference type="Proteomes" id="UP000664267"/>
    </source>
</evidence>
<organism evidence="2 3">
    <name type="scientific">Klebsiella pneumoniae</name>
    <dbReference type="NCBI Taxonomy" id="573"/>
    <lineage>
        <taxon>Bacteria</taxon>
        <taxon>Pseudomonadati</taxon>
        <taxon>Pseudomonadota</taxon>
        <taxon>Gammaproteobacteria</taxon>
        <taxon>Enterobacterales</taxon>
        <taxon>Enterobacteriaceae</taxon>
        <taxon>Klebsiella/Raoultella group</taxon>
        <taxon>Klebsiella</taxon>
        <taxon>Klebsiella pneumoniae complex</taxon>
    </lineage>
</organism>
<feature type="compositionally biased region" description="Low complexity" evidence="1">
    <location>
        <begin position="54"/>
        <end position="68"/>
    </location>
</feature>
<gene>
    <name evidence="2" type="ORF">J4733_01070</name>
</gene>
<feature type="compositionally biased region" description="Polar residues" evidence="1">
    <location>
        <begin position="1"/>
        <end position="10"/>
    </location>
</feature>
<dbReference type="AlphaFoldDB" id="A0A939NR35"/>
<dbReference type="EMBL" id="JAGETN010000001">
    <property type="protein sequence ID" value="MBO2025329.1"/>
    <property type="molecule type" value="Genomic_DNA"/>
</dbReference>
<evidence type="ECO:0000313" key="2">
    <source>
        <dbReference type="EMBL" id="MBO2025329.1"/>
    </source>
</evidence>